<feature type="transmembrane region" description="Helical" evidence="1">
    <location>
        <begin position="112"/>
        <end position="130"/>
    </location>
</feature>
<evidence type="ECO:0000313" key="3">
    <source>
        <dbReference type="Proteomes" id="UP001225596"/>
    </source>
</evidence>
<organism evidence="2 3">
    <name type="scientific">Keguizhuia sedimenti</name>
    <dbReference type="NCBI Taxonomy" id="3064264"/>
    <lineage>
        <taxon>Bacteria</taxon>
        <taxon>Pseudomonadati</taxon>
        <taxon>Pseudomonadota</taxon>
        <taxon>Betaproteobacteria</taxon>
        <taxon>Burkholderiales</taxon>
        <taxon>Oxalobacteraceae</taxon>
        <taxon>Keguizhuia</taxon>
    </lineage>
</organism>
<sequence>MRSWIKLSLWEAGWAPISVFFFSLLLGNIFNVYALFPGIDKTVHIWGGMAITHFFATSIFHSQRIVGAIHSDRQLLFALGLTLLVAVAWEGIELFWDIAFKTKTNHGLTDTLLDILFGLLGSLIVLFFRAGKETARISQQGKDKQLS</sequence>
<evidence type="ECO:0008006" key="4">
    <source>
        <dbReference type="Google" id="ProtNLM"/>
    </source>
</evidence>
<keyword evidence="1" id="KW-0812">Transmembrane</keyword>
<name>A0ABU1BN00_9BURK</name>
<dbReference type="Pfam" id="PF09997">
    <property type="entry name" value="DUF2238"/>
    <property type="match status" value="1"/>
</dbReference>
<dbReference type="EMBL" id="JAUYVH010000003">
    <property type="protein sequence ID" value="MDQ9170375.1"/>
    <property type="molecule type" value="Genomic_DNA"/>
</dbReference>
<feature type="transmembrane region" description="Helical" evidence="1">
    <location>
        <begin position="42"/>
        <end position="62"/>
    </location>
</feature>
<accession>A0ABU1BN00</accession>
<reference evidence="2 3" key="1">
    <citation type="submission" date="2023-08" db="EMBL/GenBank/DDBJ databases">
        <title>Oxalobacteraceae gen .nov., isolated from river sludge outside the plant.</title>
        <authorList>
            <person name="Zhao S.Y."/>
        </authorList>
    </citation>
    <scope>NUCLEOTIDE SEQUENCE [LARGE SCALE GENOMIC DNA]</scope>
    <source>
        <strain evidence="2 3">R-40</strain>
    </source>
</reference>
<dbReference type="RefSeq" id="WP_338436296.1">
    <property type="nucleotide sequence ID" value="NZ_JAUYVH010000003.1"/>
</dbReference>
<evidence type="ECO:0000256" key="1">
    <source>
        <dbReference type="SAM" id="Phobius"/>
    </source>
</evidence>
<comment type="caution">
    <text evidence="2">The sequence shown here is derived from an EMBL/GenBank/DDBJ whole genome shotgun (WGS) entry which is preliminary data.</text>
</comment>
<feature type="transmembrane region" description="Helical" evidence="1">
    <location>
        <begin position="12"/>
        <end position="36"/>
    </location>
</feature>
<dbReference type="InterPro" id="IPR014509">
    <property type="entry name" value="YjdF-like"/>
</dbReference>
<dbReference type="Proteomes" id="UP001225596">
    <property type="component" value="Unassembled WGS sequence"/>
</dbReference>
<keyword evidence="1" id="KW-0472">Membrane</keyword>
<keyword evidence="3" id="KW-1185">Reference proteome</keyword>
<proteinExistence type="predicted"/>
<keyword evidence="1" id="KW-1133">Transmembrane helix</keyword>
<feature type="transmembrane region" description="Helical" evidence="1">
    <location>
        <begin position="74"/>
        <end position="92"/>
    </location>
</feature>
<evidence type="ECO:0000313" key="2">
    <source>
        <dbReference type="EMBL" id="MDQ9170375.1"/>
    </source>
</evidence>
<protein>
    <recommendedName>
        <fullName evidence="4">VanZ-like domain-containing protein</fullName>
    </recommendedName>
</protein>
<gene>
    <name evidence="2" type="ORF">Q8A64_08115</name>
</gene>